<keyword evidence="2" id="KW-0732">Signal</keyword>
<dbReference type="Pfam" id="PF17829">
    <property type="entry name" value="GH115_C"/>
    <property type="match status" value="1"/>
</dbReference>
<dbReference type="Gene3D" id="3.30.379.10">
    <property type="entry name" value="Chitobiase/beta-hexosaminidase domain 2-like"/>
    <property type="match status" value="1"/>
</dbReference>
<reference evidence="4" key="1">
    <citation type="submission" date="2014-09" db="EMBL/GenBank/DDBJ databases">
        <title>Genome sequence of the luminous mushroom Mycena chlorophos for searching fungal bioluminescence genes.</title>
        <authorList>
            <person name="Tanaka Y."/>
            <person name="Kasuga D."/>
            <person name="Oba Y."/>
            <person name="Hase S."/>
            <person name="Sato K."/>
            <person name="Oba Y."/>
            <person name="Sakakibara Y."/>
        </authorList>
    </citation>
    <scope>NUCLEOTIDE SEQUENCE</scope>
</reference>
<dbReference type="Pfam" id="PF15979">
    <property type="entry name" value="Glyco_hydro_115"/>
    <property type="match status" value="1"/>
</dbReference>
<feature type="chain" id="PRO_5045786192" description="Gylcosyl hydrolase 115 C-terminal domain-containing protein" evidence="2">
    <location>
        <begin position="25"/>
        <end position="1096"/>
    </location>
</feature>
<accession>A0ABQ0LI58</accession>
<dbReference type="InterPro" id="IPR041437">
    <property type="entry name" value="GH115_C"/>
</dbReference>
<evidence type="ECO:0000259" key="3">
    <source>
        <dbReference type="Pfam" id="PF17829"/>
    </source>
</evidence>
<sequence length="1096" mass="121419">MRLLPSYVAVAAVSLGLLPSAVNAIGQATCVSFKSSSDVFTVAADGKAAPILTSADDWPGVHRAVQDFAADIQRVTGLKAKVTNVTASSAPHSSLPIIIGTLGRSSLIDQIVNNTKLNVSDVEGQWEAFKTQVVENPLPGISKAYVMVGADKRGTIFSLYDHSEQFGVSPWYWWADVPVAKHSSLFVAPTGCAHGSPTIQYRAIFLNDEQPALQGWAAGKFVVNEEGSALTDSPFNRYFYSNLFELILRLRANHLWPAQWSSAFGVDDDFNQFNADYYGVIMGTSHEEPMMRSIPVEWTFFGVGPWDYGANPANINAFWLNGTIRSKDYENMWTVGMRGDGDEPIEGDAIQLLEWITANQTAIFQEVFGANANVSEIPQVWCLYKEVEGYYDNGLRVADYIALLWTDDNWGNIRRFPLPSERNRTGGAGVYYHVDYVGDPRDYKWIALANLEGRFFLVHRPVSHRAQIFEQMSIAVDREATRIWVLNVGDLKPNERETEFFLTYAYDSSLWTPDNLGTFPNERETEFFLTYAYDSSLWTPDNLGTFVSAWAQREFAGLASKDVDTVVDIVANLTRWNMRRKPELVNGTTYSLVSYREAENVQAAWNNLQNKSTEIYNSLPADTQPAFFELENGTDALVSYREAENVQAAWNNLQNKSTEIYNSLPADTQPAFFELVHHPVLASANLGNMYIKAGQNVLRASQARQSANTLADEVEELFEHDFDLETEYHTLLDGKWDGMMLQTHIGYAYWQQPMTNSMPLISRVQTKKQSLPGVMRLSPEGTMGTWPGDNMFQCPQMYSCGPPTLVLDPYDTFGNRFVDVGAGGPVNFTFTAETNASWLIVNPTKGSVAAADPEVRVWFSVDWDEVPEGLSYANVTFHPFGPGVDQHPTPAGVVSYPVNFIANKTVLPENFTGFVESAGAISFEAEHASRNNTVNDMFWRILPGLGRTLSGVTPWPRLGNNENNFTAGSGPSLEYDFYTFNDDINATVTTYVSPSGNGFGADRPLGFALQVDDGELFSNYFFPAAVPGSEPPQWDGNDGFAANSIITVPNEVNMTAGAHTLKIFMIEPAVVVQKIVIDTGGVQPSYLGPPESVHVS</sequence>
<protein>
    <recommendedName>
        <fullName evidence="3">Gylcosyl hydrolase 115 C-terminal domain-containing protein</fullName>
    </recommendedName>
</protein>
<evidence type="ECO:0000256" key="1">
    <source>
        <dbReference type="ARBA" id="ARBA00022801"/>
    </source>
</evidence>
<dbReference type="Gene3D" id="2.60.120.1620">
    <property type="match status" value="1"/>
</dbReference>
<dbReference type="PANTHER" id="PTHR37842:SF2">
    <property type="entry name" value="GYLCOSYL HYDROLASE 115 C-TERMINAL DOMAIN-CONTAINING PROTEIN"/>
    <property type="match status" value="1"/>
</dbReference>
<dbReference type="Gene3D" id="1.20.58.2150">
    <property type="match status" value="2"/>
</dbReference>
<evidence type="ECO:0000313" key="4">
    <source>
        <dbReference type="EMBL" id="GAT50789.1"/>
    </source>
</evidence>
<dbReference type="InterPro" id="IPR031924">
    <property type="entry name" value="GH115"/>
</dbReference>
<organism evidence="4 5">
    <name type="scientific">Mycena chlorophos</name>
    <name type="common">Agaric fungus</name>
    <name type="synonym">Agaricus chlorophos</name>
    <dbReference type="NCBI Taxonomy" id="658473"/>
    <lineage>
        <taxon>Eukaryota</taxon>
        <taxon>Fungi</taxon>
        <taxon>Dikarya</taxon>
        <taxon>Basidiomycota</taxon>
        <taxon>Agaricomycotina</taxon>
        <taxon>Agaricomycetes</taxon>
        <taxon>Agaricomycetidae</taxon>
        <taxon>Agaricales</taxon>
        <taxon>Marasmiineae</taxon>
        <taxon>Mycenaceae</taxon>
        <taxon>Mycena</taxon>
    </lineage>
</organism>
<evidence type="ECO:0000313" key="5">
    <source>
        <dbReference type="Proteomes" id="UP000815677"/>
    </source>
</evidence>
<dbReference type="Gene3D" id="3.20.20.520">
    <property type="entry name" value="Glycosyl hydrolase family 115"/>
    <property type="match status" value="1"/>
</dbReference>
<dbReference type="InterPro" id="IPR029018">
    <property type="entry name" value="Hex-like_dom2"/>
</dbReference>
<evidence type="ECO:0000256" key="2">
    <source>
        <dbReference type="SAM" id="SignalP"/>
    </source>
</evidence>
<dbReference type="PANTHER" id="PTHR37842">
    <property type="match status" value="1"/>
</dbReference>
<name>A0ABQ0LI58_MYCCL</name>
<proteinExistence type="predicted"/>
<dbReference type="Proteomes" id="UP000815677">
    <property type="component" value="Unassembled WGS sequence"/>
</dbReference>
<dbReference type="InterPro" id="IPR042301">
    <property type="entry name" value="GH115_sf"/>
</dbReference>
<keyword evidence="1" id="KW-0378">Hydrolase</keyword>
<feature type="signal peptide" evidence="2">
    <location>
        <begin position="1"/>
        <end position="24"/>
    </location>
</feature>
<keyword evidence="5" id="KW-1185">Reference proteome</keyword>
<dbReference type="EMBL" id="DF846638">
    <property type="protein sequence ID" value="GAT50789.1"/>
    <property type="molecule type" value="Genomic_DNA"/>
</dbReference>
<feature type="domain" description="Gylcosyl hydrolase 115 C-terminal" evidence="3">
    <location>
        <begin position="913"/>
        <end position="1091"/>
    </location>
</feature>
<gene>
    <name evidence="4" type="ORF">MCHLO_07987</name>
</gene>